<dbReference type="InterPro" id="IPR011249">
    <property type="entry name" value="Metalloenz_LuxS/M16"/>
</dbReference>
<proteinExistence type="predicted"/>
<feature type="compositionally biased region" description="Basic and acidic residues" evidence="2">
    <location>
        <begin position="123"/>
        <end position="132"/>
    </location>
</feature>
<dbReference type="PANTHER" id="PTHR43016">
    <property type="entry name" value="PRESEQUENCE PROTEASE"/>
    <property type="match status" value="1"/>
</dbReference>
<dbReference type="GO" id="GO:0046872">
    <property type="term" value="F:metal ion binding"/>
    <property type="evidence" value="ECO:0007669"/>
    <property type="project" value="InterPro"/>
</dbReference>
<dbReference type="GO" id="GO:0004222">
    <property type="term" value="F:metalloendopeptidase activity"/>
    <property type="evidence" value="ECO:0007669"/>
    <property type="project" value="TreeGrafter"/>
</dbReference>
<evidence type="ECO:0000259" key="3">
    <source>
        <dbReference type="Pfam" id="PF05193"/>
    </source>
</evidence>
<keyword evidence="5" id="KW-1185">Reference proteome</keyword>
<keyword evidence="4" id="KW-0378">Hydrolase</keyword>
<feature type="coiled-coil region" evidence="1">
    <location>
        <begin position="479"/>
        <end position="506"/>
    </location>
</feature>
<dbReference type="AlphaFoldDB" id="U6MCK3"/>
<dbReference type="PANTHER" id="PTHR43016:SF13">
    <property type="entry name" value="PRESEQUENCE PROTEASE, MITOCHONDRIAL"/>
    <property type="match status" value="1"/>
</dbReference>
<dbReference type="RefSeq" id="XP_013337443.1">
    <property type="nucleotide sequence ID" value="XM_013481989.1"/>
</dbReference>
<dbReference type="GO" id="GO:0016485">
    <property type="term" value="P:protein processing"/>
    <property type="evidence" value="ECO:0007669"/>
    <property type="project" value="TreeGrafter"/>
</dbReference>
<dbReference type="VEuPathDB" id="ToxoDB:EMWEY_00034840"/>
<feature type="region of interest" description="Disordered" evidence="2">
    <location>
        <begin position="70"/>
        <end position="230"/>
    </location>
</feature>
<evidence type="ECO:0000256" key="1">
    <source>
        <dbReference type="SAM" id="Coils"/>
    </source>
</evidence>
<feature type="compositionally biased region" description="Basic and acidic residues" evidence="2">
    <location>
        <begin position="139"/>
        <end position="152"/>
    </location>
</feature>
<name>U6MCK3_EIMMA</name>
<feature type="domain" description="Peptidase M16 C-terminal" evidence="3">
    <location>
        <begin position="307"/>
        <end position="401"/>
    </location>
</feature>
<feature type="region of interest" description="Disordered" evidence="2">
    <location>
        <begin position="282"/>
        <end position="305"/>
    </location>
</feature>
<dbReference type="Pfam" id="PF05193">
    <property type="entry name" value="Peptidase_M16_C"/>
    <property type="match status" value="1"/>
</dbReference>
<dbReference type="Proteomes" id="UP000030763">
    <property type="component" value="Unassembled WGS sequence"/>
</dbReference>
<sequence length="524" mass="55994">MHRGIKSKERMRRGGADVASPAAAAAATAATAAGTTATTAAAAAAAEQSQIITPIDESLLSGEEAASLEDTAAAAAAADTPLPPGPVCHPILLPEKDPLQEDLETGAPPTELGAPQGPQEMGALEKRLREEVEGGPLDGHLRQEGWRYEAVPKQEYLQNKTSVGSESGSGSVGSESGSMGSESGSKSGSSSEELGSGSSPEESSVSGASPDALSSPGSSPDASGSSVGSSTSTAAAAAEAEAAAAAEIDCKPIYDEYRYPSSAEELKDWVTVSWVLNPCKKEEKEGKKEEKKDSSPPPPPSSSCTLLNGEERLLLQVLNFLLIGDKASPLYSSLSNYTQLGGPAYTPGLDLDLKYAMFTVGLKDVPQREGAAKEVEELVINTLKEIKEKGFSSLSLSAALNKIEFLLRETPRDRLPRGLIFARKMTQEIVYNKDPLNALEFEETLWKIRERLAKGEKVFEQLIQKYFLDNPHRLTLRLIGNKEIIKEREEEEKKSLKKAEKEMGLEGIAEVARKQEELKQLQVL</sequence>
<organism evidence="4 5">
    <name type="scientific">Eimeria maxima</name>
    <name type="common">Coccidian parasite</name>
    <dbReference type="NCBI Taxonomy" id="5804"/>
    <lineage>
        <taxon>Eukaryota</taxon>
        <taxon>Sar</taxon>
        <taxon>Alveolata</taxon>
        <taxon>Apicomplexa</taxon>
        <taxon>Conoidasida</taxon>
        <taxon>Coccidia</taxon>
        <taxon>Eucoccidiorida</taxon>
        <taxon>Eimeriorina</taxon>
        <taxon>Eimeriidae</taxon>
        <taxon>Eimeria</taxon>
    </lineage>
</organism>
<evidence type="ECO:0000313" key="5">
    <source>
        <dbReference type="Proteomes" id="UP000030763"/>
    </source>
</evidence>
<keyword evidence="4" id="KW-0482">Metalloprotease</keyword>
<dbReference type="OrthoDB" id="311076at2759"/>
<feature type="compositionally biased region" description="Low complexity" evidence="2">
    <location>
        <begin position="162"/>
        <end position="230"/>
    </location>
</feature>
<accession>U6MCK3</accession>
<dbReference type="SUPFAM" id="SSF63411">
    <property type="entry name" value="LuxS/MPP-like metallohydrolase"/>
    <property type="match status" value="1"/>
</dbReference>
<reference evidence="4" key="2">
    <citation type="submission" date="2013-10" db="EMBL/GenBank/DDBJ databases">
        <authorList>
            <person name="Aslett M."/>
        </authorList>
    </citation>
    <scope>NUCLEOTIDE SEQUENCE [LARGE SCALE GENOMIC DNA]</scope>
    <source>
        <strain evidence="4">Weybridge</strain>
    </source>
</reference>
<keyword evidence="1" id="KW-0175">Coiled coil</keyword>
<feature type="compositionally biased region" description="Basic and acidic residues" evidence="2">
    <location>
        <begin position="1"/>
        <end position="15"/>
    </location>
</feature>
<feature type="compositionally biased region" description="Low complexity" evidence="2">
    <location>
        <begin position="70"/>
        <end position="80"/>
    </location>
</feature>
<evidence type="ECO:0000313" key="4">
    <source>
        <dbReference type="EMBL" id="CDJ60793.1"/>
    </source>
</evidence>
<reference evidence="4" key="1">
    <citation type="submission" date="2013-10" db="EMBL/GenBank/DDBJ databases">
        <title>Genomic analysis of the causative agents of coccidiosis in chickens.</title>
        <authorList>
            <person name="Reid A.J."/>
            <person name="Blake D."/>
            <person name="Billington K."/>
            <person name="Browne H."/>
            <person name="Dunn M."/>
            <person name="Hung S."/>
            <person name="Kawahara F."/>
            <person name="Miranda-Saavedra D."/>
            <person name="Mourier T."/>
            <person name="Nagra H."/>
            <person name="Otto T.D."/>
            <person name="Rawlings N."/>
            <person name="Sanchez A."/>
            <person name="Sanders M."/>
            <person name="Subramaniam C."/>
            <person name="Tay Y."/>
            <person name="Dear P."/>
            <person name="Doerig C."/>
            <person name="Gruber A."/>
            <person name="Parkinson J."/>
            <person name="Shirley M."/>
            <person name="Wan K.L."/>
            <person name="Berriman M."/>
            <person name="Tomley F."/>
            <person name="Pain A."/>
        </authorList>
    </citation>
    <scope>NUCLEOTIDE SEQUENCE [LARGE SCALE GENOMIC DNA]</scope>
    <source>
        <strain evidence="4">Weybridge</strain>
    </source>
</reference>
<feature type="region of interest" description="Disordered" evidence="2">
    <location>
        <begin position="1"/>
        <end position="20"/>
    </location>
</feature>
<feature type="compositionally biased region" description="Basic and acidic residues" evidence="2">
    <location>
        <begin position="282"/>
        <end position="294"/>
    </location>
</feature>
<keyword evidence="4" id="KW-0645">Protease</keyword>
<protein>
    <submittedName>
        <fullName evidence="4">Zinc metalloprotease 2, putative</fullName>
    </submittedName>
</protein>
<gene>
    <name evidence="4" type="ORF">EMWEY_00034840</name>
</gene>
<dbReference type="EMBL" id="HG721929">
    <property type="protein sequence ID" value="CDJ60793.1"/>
    <property type="molecule type" value="Genomic_DNA"/>
</dbReference>
<dbReference type="Gene3D" id="3.30.830.10">
    <property type="entry name" value="Metalloenzyme, LuxS/M16 peptidase-like"/>
    <property type="match status" value="1"/>
</dbReference>
<dbReference type="GeneID" id="25337470"/>
<evidence type="ECO:0000256" key="2">
    <source>
        <dbReference type="SAM" id="MobiDB-lite"/>
    </source>
</evidence>
<dbReference type="InterPro" id="IPR007863">
    <property type="entry name" value="Peptidase_M16_C"/>
</dbReference>